<evidence type="ECO:0000256" key="1">
    <source>
        <dbReference type="ARBA" id="ARBA00004781"/>
    </source>
</evidence>
<keyword evidence="6 8" id="KW-0560">Oxidoreductase</keyword>
<evidence type="ECO:0000256" key="2">
    <source>
        <dbReference type="ARBA" id="ARBA00010944"/>
    </source>
</evidence>
<dbReference type="STRING" id="675511.GCA_000341735_01630"/>
<comment type="cofactor">
    <cofactor evidence="6">
        <name>Mg(2+)</name>
        <dbReference type="ChEBI" id="CHEBI:18420"/>
    </cofactor>
    <text evidence="6">Binds 1 Mg(2+) ion per monomer.</text>
</comment>
<dbReference type="InterPro" id="IPR029903">
    <property type="entry name" value="RmlD-like-bd"/>
</dbReference>
<gene>
    <name evidence="8" type="ORF">EQU24_06930</name>
</gene>
<proteinExistence type="inferred from homology"/>
<evidence type="ECO:0000256" key="3">
    <source>
        <dbReference type="ARBA" id="ARBA00012929"/>
    </source>
</evidence>
<keyword evidence="6" id="KW-0521">NADP</keyword>
<dbReference type="EC" id="1.1.1.133" evidence="3 6"/>
<name>A0A4P9ULA9_METBY</name>
<evidence type="ECO:0000259" key="7">
    <source>
        <dbReference type="Pfam" id="PF04321"/>
    </source>
</evidence>
<dbReference type="PANTHER" id="PTHR10491:SF4">
    <property type="entry name" value="METHIONINE ADENOSYLTRANSFERASE 2 SUBUNIT BETA"/>
    <property type="match status" value="1"/>
</dbReference>
<dbReference type="NCBIfam" id="NF007440">
    <property type="entry name" value="PRK09987.1"/>
    <property type="match status" value="1"/>
</dbReference>
<dbReference type="Proteomes" id="UP000305881">
    <property type="component" value="Chromosome"/>
</dbReference>
<dbReference type="EMBL" id="CP035467">
    <property type="protein sequence ID" value="QCW82014.1"/>
    <property type="molecule type" value="Genomic_DNA"/>
</dbReference>
<dbReference type="Gene3D" id="3.90.25.10">
    <property type="entry name" value="UDP-galactose 4-epimerase, domain 1"/>
    <property type="match status" value="1"/>
</dbReference>
<organism evidence="8 9">
    <name type="scientific">Methylotuvimicrobium buryatense</name>
    <name type="common">Methylomicrobium buryatense</name>
    <dbReference type="NCBI Taxonomy" id="95641"/>
    <lineage>
        <taxon>Bacteria</taxon>
        <taxon>Pseudomonadati</taxon>
        <taxon>Pseudomonadota</taxon>
        <taxon>Gammaproteobacteria</taxon>
        <taxon>Methylococcales</taxon>
        <taxon>Methylococcaceae</taxon>
        <taxon>Methylotuvimicrobium</taxon>
    </lineage>
</organism>
<dbReference type="OrthoDB" id="9803892at2"/>
<evidence type="ECO:0000256" key="6">
    <source>
        <dbReference type="RuleBase" id="RU364082"/>
    </source>
</evidence>
<comment type="pathway">
    <text evidence="1 6">Carbohydrate biosynthesis; dTDP-L-rhamnose biosynthesis.</text>
</comment>
<dbReference type="SUPFAM" id="SSF51735">
    <property type="entry name" value="NAD(P)-binding Rossmann-fold domains"/>
    <property type="match status" value="1"/>
</dbReference>
<evidence type="ECO:0000313" key="8">
    <source>
        <dbReference type="EMBL" id="QCW82014.1"/>
    </source>
</evidence>
<feature type="domain" description="RmlD-like substrate binding" evidence="7">
    <location>
        <begin position="1"/>
        <end position="291"/>
    </location>
</feature>
<dbReference type="FunFam" id="3.40.50.720:FF:000159">
    <property type="entry name" value="dTDP-4-dehydrorhamnose reductase"/>
    <property type="match status" value="1"/>
</dbReference>
<dbReference type="RefSeq" id="WP_017840185.1">
    <property type="nucleotide sequence ID" value="NZ_CP035467.1"/>
</dbReference>
<comment type="function">
    <text evidence="6">Catalyzes the reduction of dTDP-6-deoxy-L-lyxo-4-hexulose to yield dTDP-L-rhamnose.</text>
</comment>
<dbReference type="PANTHER" id="PTHR10491">
    <property type="entry name" value="DTDP-4-DEHYDRORHAMNOSE REDUCTASE"/>
    <property type="match status" value="1"/>
</dbReference>
<protein>
    <recommendedName>
        <fullName evidence="4 6">dTDP-4-dehydrorhamnose reductase</fullName>
        <ecNumber evidence="3 6">1.1.1.133</ecNumber>
    </recommendedName>
</protein>
<dbReference type="GO" id="GO:0005829">
    <property type="term" value="C:cytosol"/>
    <property type="evidence" value="ECO:0007669"/>
    <property type="project" value="TreeGrafter"/>
</dbReference>
<dbReference type="NCBIfam" id="TIGR01214">
    <property type="entry name" value="rmlD"/>
    <property type="match status" value="1"/>
</dbReference>
<dbReference type="InterPro" id="IPR036291">
    <property type="entry name" value="NAD(P)-bd_dom_sf"/>
</dbReference>
<dbReference type="KEGG" id="mbur:EQU24_06930"/>
<reference evidence="9" key="1">
    <citation type="journal article" date="2019" name="J. Bacteriol.">
        <title>A Mutagenic Screen Identifies a TonB-Dependent Receptor Required for the Lanthanide Metal Switch in the Type I Methanotroph 'Methylotuvimicrobium buryatense' 5GB1C.</title>
        <authorList>
            <person name="Groom J.D."/>
            <person name="Ford S.M."/>
            <person name="Pesesky M.W."/>
            <person name="Lidstrom M.E."/>
        </authorList>
    </citation>
    <scope>NUCLEOTIDE SEQUENCE [LARGE SCALE GENOMIC DNA]</scope>
    <source>
        <strain evidence="9">5GB1C</strain>
    </source>
</reference>
<dbReference type="GO" id="GO:0009243">
    <property type="term" value="P:O antigen biosynthetic process"/>
    <property type="evidence" value="ECO:0007669"/>
    <property type="project" value="UniProtKB-UniPathway"/>
</dbReference>
<comment type="catalytic activity">
    <reaction evidence="5 6">
        <text>dTDP-beta-L-rhamnose + NADP(+) = dTDP-4-dehydro-beta-L-rhamnose + NADPH + H(+)</text>
        <dbReference type="Rhea" id="RHEA:21796"/>
        <dbReference type="ChEBI" id="CHEBI:15378"/>
        <dbReference type="ChEBI" id="CHEBI:57510"/>
        <dbReference type="ChEBI" id="CHEBI:57783"/>
        <dbReference type="ChEBI" id="CHEBI:58349"/>
        <dbReference type="ChEBI" id="CHEBI:62830"/>
        <dbReference type="EC" id="1.1.1.133"/>
    </reaction>
</comment>
<dbReference type="GO" id="GO:0008831">
    <property type="term" value="F:dTDP-4-dehydrorhamnose reductase activity"/>
    <property type="evidence" value="ECO:0007669"/>
    <property type="project" value="UniProtKB-EC"/>
</dbReference>
<dbReference type="AlphaFoldDB" id="A0A4P9ULA9"/>
<dbReference type="CDD" id="cd05254">
    <property type="entry name" value="dTDP_HR_like_SDR_e"/>
    <property type="match status" value="1"/>
</dbReference>
<dbReference type="Gene3D" id="3.40.50.720">
    <property type="entry name" value="NAD(P)-binding Rossmann-like Domain"/>
    <property type="match status" value="1"/>
</dbReference>
<dbReference type="GO" id="GO:0019305">
    <property type="term" value="P:dTDP-rhamnose biosynthetic process"/>
    <property type="evidence" value="ECO:0007669"/>
    <property type="project" value="UniProtKB-UniPathway"/>
</dbReference>
<dbReference type="UniPathway" id="UPA00124"/>
<sequence>MNLLLLGKNGQVGRELQRTLLPLGQVSAFGRDEADLQNPEALLGLLRERKPDIIVNAAAYTAVDKAETDEKAAYAINAEAVDLLAQYAKTNDTLLVHYSTDYVFDGEKKEAYLETDATNPQSVYGKSKRAGEKAILDSRCNTLIFRTSWVFSAQGNNFIKTILRLAQERDNMNIVADQFGAPTCVELIADVTAHAIIGFRRNQLAGGIYHLTAGGETTWHELACYAVQRAHENGMQLKLKPENIQPIPTEAYPLPAQRPKNSRLKTDALANSLALHFPDWRLYVDRVIRELCNRD</sequence>
<evidence type="ECO:0000256" key="5">
    <source>
        <dbReference type="ARBA" id="ARBA00048200"/>
    </source>
</evidence>
<comment type="similarity">
    <text evidence="2 6">Belongs to the dTDP-4-dehydrorhamnose reductase family.</text>
</comment>
<evidence type="ECO:0000256" key="4">
    <source>
        <dbReference type="ARBA" id="ARBA00017099"/>
    </source>
</evidence>
<evidence type="ECO:0000313" key="9">
    <source>
        <dbReference type="Proteomes" id="UP000305881"/>
    </source>
</evidence>
<keyword evidence="9" id="KW-1185">Reference proteome</keyword>
<dbReference type="UniPathway" id="UPA00281"/>
<dbReference type="Pfam" id="PF04321">
    <property type="entry name" value="RmlD_sub_bind"/>
    <property type="match status" value="1"/>
</dbReference>
<dbReference type="InterPro" id="IPR005913">
    <property type="entry name" value="dTDP_dehydrorham_reduct"/>
</dbReference>
<accession>A0A4P9ULA9</accession>